<keyword evidence="2" id="KW-0812">Transmembrane</keyword>
<reference evidence="4 5" key="1">
    <citation type="journal article" date="2015" name="Int. J. Syst. Evol. Microbiol.">
        <title>Aestuariivita atlantica sp. nov., isolated from deep sea sediment of the Atlantic Ocean.</title>
        <authorList>
            <person name="Li G."/>
            <person name="Lai Q."/>
            <person name="Du Y."/>
            <person name="Liu X."/>
            <person name="Sun F."/>
            <person name="Shao Z."/>
        </authorList>
    </citation>
    <scope>NUCLEOTIDE SEQUENCE [LARGE SCALE GENOMIC DNA]</scope>
    <source>
        <strain evidence="4 5">22II-S11-z3</strain>
    </source>
</reference>
<gene>
    <name evidence="4" type="ORF">ATO11_09415</name>
</gene>
<organism evidence="4 5">
    <name type="scientific">Pseudaestuariivita atlantica</name>
    <dbReference type="NCBI Taxonomy" id="1317121"/>
    <lineage>
        <taxon>Bacteria</taxon>
        <taxon>Pseudomonadati</taxon>
        <taxon>Pseudomonadota</taxon>
        <taxon>Alphaproteobacteria</taxon>
        <taxon>Rhodobacterales</taxon>
        <taxon>Paracoccaceae</taxon>
        <taxon>Pseudaestuariivita</taxon>
    </lineage>
</organism>
<protein>
    <recommendedName>
        <fullName evidence="3">Zinc finger/thioredoxin putative domain-containing protein</fullName>
    </recommendedName>
</protein>
<dbReference type="RefSeq" id="WP_082176233.1">
    <property type="nucleotide sequence ID" value="NZ_AQQZ01000003.1"/>
</dbReference>
<name>A0A0L1JRH2_9RHOB</name>
<sequence length="308" mass="33279">MRLVCPNCGAQYEVPSGVIPEDGRDVQCSNCGHTWFEPHPDSVAAASAEPAPEATVPEPEPVAEQEPEPEETPPLPDYEPEPEPEAAPAPEIAPEAAPSRVDPSVADVLRQEAEYEARARAAETAGALETQPDLGLDEADGESRRAREAQERMARMRGEDRSAEQVEAAVAATVAAETDRPRRDQLPDIEDINATLRSSKEPRLTDRNEPPPHVAVAEADRRSFRRGFLLMVLIAVVLVALYVFAPRIADTVPQAKAPLDQYVATVDEARVWLDDQLARGLQWLDSMASEASAPSGGTGAEPETAESQ</sequence>
<keyword evidence="5" id="KW-1185">Reference proteome</keyword>
<dbReference type="InterPro" id="IPR011723">
    <property type="entry name" value="Znf/thioredoxin_put"/>
</dbReference>
<feature type="transmembrane region" description="Helical" evidence="2">
    <location>
        <begin position="228"/>
        <end position="245"/>
    </location>
</feature>
<evidence type="ECO:0000256" key="1">
    <source>
        <dbReference type="SAM" id="MobiDB-lite"/>
    </source>
</evidence>
<dbReference type="EMBL" id="AQQZ01000003">
    <property type="protein sequence ID" value="KNG94399.1"/>
    <property type="molecule type" value="Genomic_DNA"/>
</dbReference>
<proteinExistence type="predicted"/>
<dbReference type="NCBIfam" id="TIGR02098">
    <property type="entry name" value="MJ0042_CXXC"/>
    <property type="match status" value="1"/>
</dbReference>
<dbReference type="OrthoDB" id="7159357at2"/>
<feature type="region of interest" description="Disordered" evidence="1">
    <location>
        <begin position="288"/>
        <end position="308"/>
    </location>
</feature>
<feature type="compositionally biased region" description="Acidic residues" evidence="1">
    <location>
        <begin position="61"/>
        <end position="71"/>
    </location>
</feature>
<keyword evidence="2" id="KW-0472">Membrane</keyword>
<evidence type="ECO:0000313" key="5">
    <source>
        <dbReference type="Proteomes" id="UP000036938"/>
    </source>
</evidence>
<feature type="compositionally biased region" description="Low complexity" evidence="1">
    <location>
        <begin position="44"/>
        <end position="57"/>
    </location>
</feature>
<dbReference type="Proteomes" id="UP000036938">
    <property type="component" value="Unassembled WGS sequence"/>
</dbReference>
<evidence type="ECO:0000256" key="2">
    <source>
        <dbReference type="SAM" id="Phobius"/>
    </source>
</evidence>
<dbReference type="STRING" id="1317121.ATO11_09415"/>
<evidence type="ECO:0000313" key="4">
    <source>
        <dbReference type="EMBL" id="KNG94399.1"/>
    </source>
</evidence>
<accession>A0A0L1JRH2</accession>
<evidence type="ECO:0000259" key="3">
    <source>
        <dbReference type="Pfam" id="PF13717"/>
    </source>
</evidence>
<dbReference type="AlphaFoldDB" id="A0A0L1JRH2"/>
<feature type="domain" description="Zinc finger/thioredoxin putative" evidence="3">
    <location>
        <begin position="1"/>
        <end position="36"/>
    </location>
</feature>
<feature type="compositionally biased region" description="Basic and acidic residues" evidence="1">
    <location>
        <begin position="198"/>
        <end position="210"/>
    </location>
</feature>
<feature type="compositionally biased region" description="Low complexity" evidence="1">
    <location>
        <begin position="86"/>
        <end position="98"/>
    </location>
</feature>
<dbReference type="Pfam" id="PF13717">
    <property type="entry name" value="Zn_ribbon_4"/>
    <property type="match status" value="1"/>
</dbReference>
<feature type="compositionally biased region" description="Basic and acidic residues" evidence="1">
    <location>
        <begin position="177"/>
        <end position="186"/>
    </location>
</feature>
<dbReference type="PATRIC" id="fig|1317121.7.peg.2494"/>
<feature type="region of interest" description="Disordered" evidence="1">
    <location>
        <begin position="174"/>
        <end position="212"/>
    </location>
</feature>
<comment type="caution">
    <text evidence="4">The sequence shown here is derived from an EMBL/GenBank/DDBJ whole genome shotgun (WGS) entry which is preliminary data.</text>
</comment>
<keyword evidence="2" id="KW-1133">Transmembrane helix</keyword>
<feature type="compositionally biased region" description="Basic and acidic residues" evidence="1">
    <location>
        <begin position="109"/>
        <end position="121"/>
    </location>
</feature>
<dbReference type="CDD" id="cd20335">
    <property type="entry name" value="BRcat_RBR"/>
    <property type="match status" value="1"/>
</dbReference>
<feature type="region of interest" description="Disordered" evidence="1">
    <location>
        <begin position="38"/>
        <end position="143"/>
    </location>
</feature>